<keyword evidence="2" id="KW-0488">Methylation</keyword>
<dbReference type="SUPFAM" id="SSF75620">
    <property type="entry name" value="Release factor"/>
    <property type="match status" value="1"/>
</dbReference>
<evidence type="ECO:0000256" key="5">
    <source>
        <dbReference type="SAM" id="Coils"/>
    </source>
</evidence>
<dbReference type="SMART" id="SM00937">
    <property type="entry name" value="PCRF"/>
    <property type="match status" value="1"/>
</dbReference>
<keyword evidence="3" id="KW-0648">Protein biosynthesis</keyword>
<dbReference type="EMBL" id="PFCN01000008">
    <property type="protein sequence ID" value="PIR70615.1"/>
    <property type="molecule type" value="Genomic_DNA"/>
</dbReference>
<evidence type="ECO:0000313" key="8">
    <source>
        <dbReference type="Proteomes" id="UP000229383"/>
    </source>
</evidence>
<dbReference type="Pfam" id="PF03462">
    <property type="entry name" value="PCRF"/>
    <property type="match status" value="1"/>
</dbReference>
<dbReference type="GO" id="GO:0005737">
    <property type="term" value="C:cytoplasm"/>
    <property type="evidence" value="ECO:0007669"/>
    <property type="project" value="InterPro"/>
</dbReference>
<accession>A0A2H0TII3</accession>
<dbReference type="GO" id="GO:0016149">
    <property type="term" value="F:translation release factor activity, codon specific"/>
    <property type="evidence" value="ECO:0007669"/>
    <property type="project" value="InterPro"/>
</dbReference>
<dbReference type="InterPro" id="IPR045853">
    <property type="entry name" value="Pep_chain_release_fac_I_sf"/>
</dbReference>
<protein>
    <recommendedName>
        <fullName evidence="4">Peptide chain release factor 2</fullName>
    </recommendedName>
</protein>
<evidence type="ECO:0000313" key="7">
    <source>
        <dbReference type="EMBL" id="PIR70615.1"/>
    </source>
</evidence>
<dbReference type="Gene3D" id="3.30.160.20">
    <property type="match status" value="1"/>
</dbReference>
<gene>
    <name evidence="7" type="ORF">COU46_00570</name>
</gene>
<dbReference type="NCBIfam" id="TIGR00020">
    <property type="entry name" value="prfB"/>
    <property type="match status" value="1"/>
</dbReference>
<dbReference type="Proteomes" id="UP000229383">
    <property type="component" value="Unassembled WGS sequence"/>
</dbReference>
<dbReference type="AlphaFoldDB" id="A0A2H0TII3"/>
<dbReference type="Pfam" id="PF00472">
    <property type="entry name" value="RF-1"/>
    <property type="match status" value="1"/>
</dbReference>
<dbReference type="InterPro" id="IPR004374">
    <property type="entry name" value="PrfB"/>
</dbReference>
<feature type="domain" description="Peptide chain release factor" evidence="6">
    <location>
        <begin position="48"/>
        <end position="157"/>
    </location>
</feature>
<comment type="caution">
    <text evidence="7">The sequence shown here is derived from an EMBL/GenBank/DDBJ whole genome shotgun (WGS) entry which is preliminary data.</text>
</comment>
<dbReference type="PANTHER" id="PTHR43116">
    <property type="entry name" value="PEPTIDE CHAIN RELEASE FACTOR 2"/>
    <property type="match status" value="1"/>
</dbReference>
<evidence type="ECO:0000256" key="1">
    <source>
        <dbReference type="ARBA" id="ARBA00010835"/>
    </source>
</evidence>
<dbReference type="InterPro" id="IPR000352">
    <property type="entry name" value="Pep_chain_release_fac_I"/>
</dbReference>
<reference evidence="8" key="1">
    <citation type="submission" date="2017-09" db="EMBL/GenBank/DDBJ databases">
        <title>Depth-based differentiation of microbial function through sediment-hosted aquifers and enrichment of novel symbionts in the deep terrestrial subsurface.</title>
        <authorList>
            <person name="Probst A.J."/>
            <person name="Ladd B."/>
            <person name="Jarett J.K."/>
            <person name="Geller-Mcgrath D.E."/>
            <person name="Sieber C.M.K."/>
            <person name="Emerson J.B."/>
            <person name="Anantharaman K."/>
            <person name="Thomas B.C."/>
            <person name="Malmstrom R."/>
            <person name="Stieglmeier M."/>
            <person name="Klingl A."/>
            <person name="Woyke T."/>
            <person name="Ryan C.M."/>
            <person name="Banfield J.F."/>
        </authorList>
    </citation>
    <scope>NUCLEOTIDE SEQUENCE [LARGE SCALE GENOMIC DNA]</scope>
</reference>
<dbReference type="Gene3D" id="3.30.70.1660">
    <property type="match status" value="1"/>
</dbReference>
<organism evidence="7 8">
    <name type="scientific">Candidatus Niyogibacteria bacterium CG10_big_fil_rev_8_21_14_0_10_42_19</name>
    <dbReference type="NCBI Taxonomy" id="1974725"/>
    <lineage>
        <taxon>Bacteria</taxon>
        <taxon>Candidatus Niyogiibacteriota</taxon>
    </lineage>
</organism>
<dbReference type="Gene3D" id="1.20.58.410">
    <property type="entry name" value="Release factor"/>
    <property type="match status" value="1"/>
</dbReference>
<evidence type="ECO:0000259" key="6">
    <source>
        <dbReference type="SMART" id="SM00937"/>
    </source>
</evidence>
<keyword evidence="5" id="KW-0175">Coiled coil</keyword>
<dbReference type="InterPro" id="IPR005139">
    <property type="entry name" value="PCRF"/>
</dbReference>
<evidence type="ECO:0000256" key="4">
    <source>
        <dbReference type="NCBIfam" id="TIGR00020"/>
    </source>
</evidence>
<sequence>MGFEKETADPNFWNDKERAKIATLRINDLKERISFWDGLTNDIQAIAELAEEAKDEASQKELEERFEELSKKFNDATKLTFLSGKYDQGDAVLSIYSGAGGDDAEDWSSILLEMYRRYSEKRKWSVKILHHHKSESGTKNVTIEIKGKYAYGYLKGEAGVHRLVRISPFSAKKLRHTSFSMVEIMPKVVHKEEVTINPEDIEINFAKSSGPGGQNVNKRETAVRIKHLPTGIQIHVDSERSQNSNREKAIELLRSKLYQITTVAKEKAVKELNKTINTEIEWGYQIRSYVLHPYKMVKDHRTELQTSDIEGVLAGNIEKFIEKEISLNK</sequence>
<comment type="similarity">
    <text evidence="1">Belongs to the prokaryotic/mitochondrial release factor family.</text>
</comment>
<evidence type="ECO:0000256" key="3">
    <source>
        <dbReference type="ARBA" id="ARBA00022917"/>
    </source>
</evidence>
<name>A0A2H0TII3_9BACT</name>
<proteinExistence type="inferred from homology"/>
<feature type="coiled-coil region" evidence="5">
    <location>
        <begin position="43"/>
        <end position="79"/>
    </location>
</feature>
<evidence type="ECO:0000256" key="2">
    <source>
        <dbReference type="ARBA" id="ARBA00022481"/>
    </source>
</evidence>
<dbReference type="PANTHER" id="PTHR43116:SF3">
    <property type="entry name" value="CLASS I PEPTIDE CHAIN RELEASE FACTOR"/>
    <property type="match status" value="1"/>
</dbReference>